<accession>A0ABP8FSC1</accession>
<keyword evidence="8" id="KW-1185">Reference proteome</keyword>
<evidence type="ECO:0000256" key="4">
    <source>
        <dbReference type="ARBA" id="ARBA00023284"/>
    </source>
</evidence>
<feature type="chain" id="PRO_5047399124" description="Thioredoxin domain-containing protein" evidence="5">
    <location>
        <begin position="26"/>
        <end position="477"/>
    </location>
</feature>
<dbReference type="CDD" id="cd02966">
    <property type="entry name" value="TlpA_like_family"/>
    <property type="match status" value="1"/>
</dbReference>
<dbReference type="PROSITE" id="PS51352">
    <property type="entry name" value="THIOREDOXIN_2"/>
    <property type="match status" value="1"/>
</dbReference>
<dbReference type="SUPFAM" id="SSF52833">
    <property type="entry name" value="Thioredoxin-like"/>
    <property type="match status" value="1"/>
</dbReference>
<sequence>MRYYNFSKLLFSVFFLFVLVFQAQAQKSATITGKIAKPVSDSALVELYTLPASYSGKSYTAALNNSGEFKITVPLEEGMVAELVHGPESMILFLQPRNNLDVRVNADDFLTTIKYKGNGANENNYLVEFEKKFEEEEDYQVLPDNVHKREADFVKFLEERRRDQRDFLEKYAKKAPLSEAFQNYAKAQIEYSYANDRLTYSELRLRVGGLEPKLSASYYDYLKKMDLNLPGATRNQAYLDFLVNYFQYRALGDRRGNVEKDYYPIMYKMVKDELKGPARDMMMARIISQSARFGYVPDTDAMYADFQKQVENPQYLSYVKSQYGQYQKVGMGSQAPDFKLVSAKGDSVTLKSLKGKLVYLGFWRPLCGICQVDQQAYKYFVEQLAEKGITFVQVTVGEELANWKKSLEQKKYPGVQLFSPDLDDQVVKAYEVKNFPSYFLIAPDGKLIKTNARRPGYASGANDIAALVDQYRASHTK</sequence>
<evidence type="ECO:0000256" key="1">
    <source>
        <dbReference type="ARBA" id="ARBA00004196"/>
    </source>
</evidence>
<dbReference type="PANTHER" id="PTHR42852:SF6">
    <property type="entry name" value="THIOL:DISULFIDE INTERCHANGE PROTEIN DSBE"/>
    <property type="match status" value="1"/>
</dbReference>
<dbReference type="RefSeq" id="WP_345167096.1">
    <property type="nucleotide sequence ID" value="NZ_BAABGX010000002.1"/>
</dbReference>
<comment type="caution">
    <text evidence="7">The sequence shown here is derived from an EMBL/GenBank/DDBJ whole genome shotgun (WGS) entry which is preliminary data.</text>
</comment>
<keyword evidence="3" id="KW-1015">Disulfide bond</keyword>
<name>A0ABP8FSC1_9BACT</name>
<dbReference type="InterPro" id="IPR036249">
    <property type="entry name" value="Thioredoxin-like_sf"/>
</dbReference>
<evidence type="ECO:0000313" key="7">
    <source>
        <dbReference type="EMBL" id="GAA4309693.1"/>
    </source>
</evidence>
<dbReference type="PANTHER" id="PTHR42852">
    <property type="entry name" value="THIOL:DISULFIDE INTERCHANGE PROTEIN DSBE"/>
    <property type="match status" value="1"/>
</dbReference>
<evidence type="ECO:0000256" key="2">
    <source>
        <dbReference type="ARBA" id="ARBA00022748"/>
    </source>
</evidence>
<dbReference type="Gene3D" id="3.40.30.10">
    <property type="entry name" value="Glutaredoxin"/>
    <property type="match status" value="1"/>
</dbReference>
<protein>
    <recommendedName>
        <fullName evidence="6">Thioredoxin domain-containing protein</fullName>
    </recommendedName>
</protein>
<reference evidence="8" key="1">
    <citation type="journal article" date="2019" name="Int. J. Syst. Evol. Microbiol.">
        <title>The Global Catalogue of Microorganisms (GCM) 10K type strain sequencing project: providing services to taxonomists for standard genome sequencing and annotation.</title>
        <authorList>
            <consortium name="The Broad Institute Genomics Platform"/>
            <consortium name="The Broad Institute Genome Sequencing Center for Infectious Disease"/>
            <person name="Wu L."/>
            <person name="Ma J."/>
        </authorList>
    </citation>
    <scope>NUCLEOTIDE SEQUENCE [LARGE SCALE GENOMIC DNA]</scope>
    <source>
        <strain evidence="8">JCM 17917</strain>
    </source>
</reference>
<dbReference type="InterPro" id="IPR013766">
    <property type="entry name" value="Thioredoxin_domain"/>
</dbReference>
<feature type="signal peptide" evidence="5">
    <location>
        <begin position="1"/>
        <end position="25"/>
    </location>
</feature>
<dbReference type="Proteomes" id="UP001501844">
    <property type="component" value="Unassembled WGS sequence"/>
</dbReference>
<evidence type="ECO:0000256" key="5">
    <source>
        <dbReference type="SAM" id="SignalP"/>
    </source>
</evidence>
<organism evidence="7 8">
    <name type="scientific">Nibribacter koreensis</name>
    <dbReference type="NCBI Taxonomy" id="1084519"/>
    <lineage>
        <taxon>Bacteria</taxon>
        <taxon>Pseudomonadati</taxon>
        <taxon>Bacteroidota</taxon>
        <taxon>Cytophagia</taxon>
        <taxon>Cytophagales</taxon>
        <taxon>Hymenobacteraceae</taxon>
        <taxon>Nibribacter</taxon>
    </lineage>
</organism>
<keyword evidence="2" id="KW-0201">Cytochrome c-type biogenesis</keyword>
<evidence type="ECO:0000256" key="3">
    <source>
        <dbReference type="ARBA" id="ARBA00023157"/>
    </source>
</evidence>
<gene>
    <name evidence="7" type="ORF">GCM10023183_27000</name>
</gene>
<keyword evidence="4" id="KW-0676">Redox-active center</keyword>
<dbReference type="EMBL" id="BAABGX010000002">
    <property type="protein sequence ID" value="GAA4309693.1"/>
    <property type="molecule type" value="Genomic_DNA"/>
</dbReference>
<comment type="subcellular location">
    <subcellularLocation>
        <location evidence="1">Cell envelope</location>
    </subcellularLocation>
</comment>
<keyword evidence="5" id="KW-0732">Signal</keyword>
<evidence type="ECO:0000313" key="8">
    <source>
        <dbReference type="Proteomes" id="UP001501844"/>
    </source>
</evidence>
<proteinExistence type="predicted"/>
<feature type="domain" description="Thioredoxin" evidence="6">
    <location>
        <begin position="329"/>
        <end position="473"/>
    </location>
</feature>
<dbReference type="InterPro" id="IPR000866">
    <property type="entry name" value="AhpC/TSA"/>
</dbReference>
<dbReference type="Pfam" id="PF00578">
    <property type="entry name" value="AhpC-TSA"/>
    <property type="match status" value="1"/>
</dbReference>
<evidence type="ECO:0000259" key="6">
    <source>
        <dbReference type="PROSITE" id="PS51352"/>
    </source>
</evidence>
<dbReference type="InterPro" id="IPR050553">
    <property type="entry name" value="Thioredoxin_ResA/DsbE_sf"/>
</dbReference>